<protein>
    <submittedName>
        <fullName evidence="1">P-loop containing nucleoside triphosphate hydrolase protein</fullName>
    </submittedName>
</protein>
<accession>A0A9P8Y4N0</accession>
<dbReference type="InterPro" id="IPR027417">
    <property type="entry name" value="P-loop_NTPase"/>
</dbReference>
<dbReference type="Gene3D" id="3.40.50.300">
    <property type="entry name" value="P-loop containing nucleotide triphosphate hydrolases"/>
    <property type="match status" value="2"/>
</dbReference>
<dbReference type="RefSeq" id="XP_046011780.1">
    <property type="nucleotide sequence ID" value="XM_046150180.1"/>
</dbReference>
<reference evidence="1" key="1">
    <citation type="journal article" date="2021" name="Nat. Commun.">
        <title>Genetic determinants of endophytism in the Arabidopsis root mycobiome.</title>
        <authorList>
            <person name="Mesny F."/>
            <person name="Miyauchi S."/>
            <person name="Thiergart T."/>
            <person name="Pickel B."/>
            <person name="Atanasova L."/>
            <person name="Karlsson M."/>
            <person name="Huettel B."/>
            <person name="Barry K.W."/>
            <person name="Haridas S."/>
            <person name="Chen C."/>
            <person name="Bauer D."/>
            <person name="Andreopoulos W."/>
            <person name="Pangilinan J."/>
            <person name="LaButti K."/>
            <person name="Riley R."/>
            <person name="Lipzen A."/>
            <person name="Clum A."/>
            <person name="Drula E."/>
            <person name="Henrissat B."/>
            <person name="Kohler A."/>
            <person name="Grigoriev I.V."/>
            <person name="Martin F.M."/>
            <person name="Hacquard S."/>
        </authorList>
    </citation>
    <scope>NUCLEOTIDE SEQUENCE</scope>
    <source>
        <strain evidence="1">MPI-CAGE-CH-0230</strain>
    </source>
</reference>
<sequence length="253" mass="27774">MEAIYSQLTERARRLLASKQHCHPAERTLILIAGPPGSGKSTVADQVVRRLNTVSAPPSPAPTSRGSEATPLAVVVRMDGYHFTRAQLNTFHNAREAHARRGAAWTFDAAAVLGLFEQLGSSLHSENCHGAVIRSDNADIYVPTFDHAIKDPVADGAVICRDTALVIMEGNWLLYDEEPWRQFSTLVDESWFIDVDANVARRRIAQRHLESGIESTLEAALARVDSNDLPNGEEVRTKLVTPTVRVLSVDESS</sequence>
<dbReference type="OrthoDB" id="6362633at2759"/>
<proteinExistence type="predicted"/>
<organism evidence="1 2">
    <name type="scientific">Microdochium trichocladiopsis</name>
    <dbReference type="NCBI Taxonomy" id="1682393"/>
    <lineage>
        <taxon>Eukaryota</taxon>
        <taxon>Fungi</taxon>
        <taxon>Dikarya</taxon>
        <taxon>Ascomycota</taxon>
        <taxon>Pezizomycotina</taxon>
        <taxon>Sordariomycetes</taxon>
        <taxon>Xylariomycetidae</taxon>
        <taxon>Xylariales</taxon>
        <taxon>Microdochiaceae</taxon>
        <taxon>Microdochium</taxon>
    </lineage>
</organism>
<dbReference type="SUPFAM" id="SSF52540">
    <property type="entry name" value="P-loop containing nucleoside triphosphate hydrolases"/>
    <property type="match status" value="1"/>
</dbReference>
<dbReference type="Proteomes" id="UP000756346">
    <property type="component" value="Unassembled WGS sequence"/>
</dbReference>
<keyword evidence="1" id="KW-0378">Hydrolase</keyword>
<dbReference type="GeneID" id="70179726"/>
<dbReference type="EMBL" id="JAGTJQ010000006">
    <property type="protein sequence ID" value="KAH7029492.1"/>
    <property type="molecule type" value="Genomic_DNA"/>
</dbReference>
<evidence type="ECO:0000313" key="1">
    <source>
        <dbReference type="EMBL" id="KAH7029492.1"/>
    </source>
</evidence>
<name>A0A9P8Y4N0_9PEZI</name>
<dbReference type="AlphaFoldDB" id="A0A9P8Y4N0"/>
<comment type="caution">
    <text evidence="1">The sequence shown here is derived from an EMBL/GenBank/DDBJ whole genome shotgun (WGS) entry which is preliminary data.</text>
</comment>
<dbReference type="PANTHER" id="PTHR10285">
    <property type="entry name" value="URIDINE KINASE"/>
    <property type="match status" value="1"/>
</dbReference>
<keyword evidence="2" id="KW-1185">Reference proteome</keyword>
<evidence type="ECO:0000313" key="2">
    <source>
        <dbReference type="Proteomes" id="UP000756346"/>
    </source>
</evidence>
<dbReference type="GO" id="GO:0016787">
    <property type="term" value="F:hydrolase activity"/>
    <property type="evidence" value="ECO:0007669"/>
    <property type="project" value="UniProtKB-KW"/>
</dbReference>
<gene>
    <name evidence="1" type="ORF">B0I36DRAFT_245749</name>
</gene>